<evidence type="ECO:0000313" key="1">
    <source>
        <dbReference type="Proteomes" id="UP000887565"/>
    </source>
</evidence>
<name>A0A915HMM1_ROMCU</name>
<dbReference type="WBParaSite" id="nRc.2.0.1.t02745-RA">
    <property type="protein sequence ID" value="nRc.2.0.1.t02745-RA"/>
    <property type="gene ID" value="nRc.2.0.1.g02745"/>
</dbReference>
<sequence length="146" mass="16956">MPVRGPIMNSFLVQRFDYALTLHRLAPKYGSVWNDIYGPSYRTPNLETCQRRFMPQIWIKTVEKLTLIVIFDRSFTVSLLRDASTTKGSAANTATFTSICIIENENSTMKTEQLHLIYSKLVSFLRKTWRILIFIQNFHLDDCAIT</sequence>
<organism evidence="1 2">
    <name type="scientific">Romanomermis culicivorax</name>
    <name type="common">Nematode worm</name>
    <dbReference type="NCBI Taxonomy" id="13658"/>
    <lineage>
        <taxon>Eukaryota</taxon>
        <taxon>Metazoa</taxon>
        <taxon>Ecdysozoa</taxon>
        <taxon>Nematoda</taxon>
        <taxon>Enoplea</taxon>
        <taxon>Dorylaimia</taxon>
        <taxon>Mermithida</taxon>
        <taxon>Mermithoidea</taxon>
        <taxon>Mermithidae</taxon>
        <taxon>Romanomermis</taxon>
    </lineage>
</organism>
<protein>
    <submittedName>
        <fullName evidence="2">Uncharacterized protein</fullName>
    </submittedName>
</protein>
<dbReference type="AlphaFoldDB" id="A0A915HMM1"/>
<evidence type="ECO:0000313" key="2">
    <source>
        <dbReference type="WBParaSite" id="nRc.2.0.1.t02745-RA"/>
    </source>
</evidence>
<keyword evidence="1" id="KW-1185">Reference proteome</keyword>
<reference evidence="2" key="1">
    <citation type="submission" date="2022-11" db="UniProtKB">
        <authorList>
            <consortium name="WormBaseParasite"/>
        </authorList>
    </citation>
    <scope>IDENTIFICATION</scope>
</reference>
<accession>A0A915HMM1</accession>
<proteinExistence type="predicted"/>
<dbReference type="Proteomes" id="UP000887565">
    <property type="component" value="Unplaced"/>
</dbReference>